<dbReference type="GO" id="GO:0042168">
    <property type="term" value="P:heme metabolic process"/>
    <property type="evidence" value="ECO:0007669"/>
    <property type="project" value="InterPro"/>
</dbReference>
<dbReference type="UniPathway" id="UPA00252"/>
<evidence type="ECO:0000256" key="6">
    <source>
        <dbReference type="ARBA" id="ARBA00022692"/>
    </source>
</evidence>
<keyword evidence="4" id="KW-1003">Cell membrane</keyword>
<evidence type="ECO:0000256" key="5">
    <source>
        <dbReference type="ARBA" id="ARBA00022519"/>
    </source>
</evidence>
<dbReference type="Proteomes" id="UP000252554">
    <property type="component" value="Unassembled WGS sequence"/>
</dbReference>
<comment type="subcellular location">
    <subcellularLocation>
        <location evidence="2">Cell inner membrane</location>
        <topology evidence="2">Multi-pass membrane protein</topology>
    </subcellularLocation>
</comment>
<keyword evidence="6 10" id="KW-0812">Transmembrane</keyword>
<feature type="transmembrane region" description="Helical" evidence="10">
    <location>
        <begin position="42"/>
        <end position="73"/>
    </location>
</feature>
<dbReference type="Pfam" id="PF14559">
    <property type="entry name" value="TPR_19"/>
    <property type="match status" value="1"/>
</dbReference>
<evidence type="ECO:0000256" key="9">
    <source>
        <dbReference type="ARBA" id="ARBA00023244"/>
    </source>
</evidence>
<evidence type="ECO:0000256" key="4">
    <source>
        <dbReference type="ARBA" id="ARBA00022475"/>
    </source>
</evidence>
<keyword evidence="15" id="KW-1185">Reference proteome</keyword>
<protein>
    <submittedName>
        <fullName evidence="13">Heme biosynthesis protein HemY</fullName>
    </submittedName>
    <submittedName>
        <fullName evidence="12">Tetratricopeptide repeat protein</fullName>
    </submittedName>
</protein>
<keyword evidence="7 10" id="KW-1133">Transmembrane helix</keyword>
<evidence type="ECO:0000313" key="12">
    <source>
        <dbReference type="EMBL" id="QWV17425.1"/>
    </source>
</evidence>
<dbReference type="NCBIfam" id="TIGR00540">
    <property type="entry name" value="TPR_hemY_coli"/>
    <property type="match status" value="1"/>
</dbReference>
<evidence type="ECO:0000256" key="7">
    <source>
        <dbReference type="ARBA" id="ARBA00022989"/>
    </source>
</evidence>
<dbReference type="InterPro" id="IPR005254">
    <property type="entry name" value="Heme_biosyn_assoc_TPR_pro"/>
</dbReference>
<keyword evidence="9" id="KW-0627">Porphyrin biosynthesis</keyword>
<feature type="domain" description="HemY N-terminal" evidence="11">
    <location>
        <begin position="27"/>
        <end position="133"/>
    </location>
</feature>
<evidence type="ECO:0000313" key="13">
    <source>
        <dbReference type="EMBL" id="RBA58861.1"/>
    </source>
</evidence>
<reference evidence="13 14" key="1">
    <citation type="submission" date="2018-06" db="EMBL/GenBank/DDBJ databases">
        <title>Whole genome sequencing of four bacterial strains from South Shetland trench revealing bio-synthetic gene clusters.</title>
        <authorList>
            <person name="Abdel-Mageed W.M."/>
            <person name="Lehri B."/>
            <person name="Jarmusch S.A."/>
            <person name="Miranda K."/>
            <person name="Goodfellow M."/>
            <person name="Jaspars M."/>
            <person name="Karlyshev A.V."/>
        </authorList>
    </citation>
    <scope>NUCLEOTIDE SEQUENCE [LARGE SCALE GENOMIC DNA]</scope>
    <source>
        <strain evidence="13 14">SST2</strain>
    </source>
</reference>
<dbReference type="GO" id="GO:0006779">
    <property type="term" value="P:porphyrin-containing compound biosynthetic process"/>
    <property type="evidence" value="ECO:0007669"/>
    <property type="project" value="UniProtKB-KW"/>
</dbReference>
<accession>A0A365PUY2</accession>
<dbReference type="SUPFAM" id="SSF48452">
    <property type="entry name" value="TPR-like"/>
    <property type="match status" value="1"/>
</dbReference>
<dbReference type="EMBL" id="CP076683">
    <property type="protein sequence ID" value="QWV17425.1"/>
    <property type="molecule type" value="Genomic_DNA"/>
</dbReference>
<keyword evidence="5" id="KW-0997">Cell inner membrane</keyword>
<evidence type="ECO:0000256" key="2">
    <source>
        <dbReference type="ARBA" id="ARBA00004429"/>
    </source>
</evidence>
<organism evidence="13 14">
    <name type="scientific">Stutzerimonas zhaodongensis</name>
    <dbReference type="NCBI Taxonomy" id="1176257"/>
    <lineage>
        <taxon>Bacteria</taxon>
        <taxon>Pseudomonadati</taxon>
        <taxon>Pseudomonadota</taxon>
        <taxon>Gammaproteobacteria</taxon>
        <taxon>Pseudomonadales</taxon>
        <taxon>Pseudomonadaceae</taxon>
        <taxon>Stutzerimonas</taxon>
    </lineage>
</organism>
<evidence type="ECO:0000259" key="11">
    <source>
        <dbReference type="Pfam" id="PF07219"/>
    </source>
</evidence>
<evidence type="ECO:0000313" key="15">
    <source>
        <dbReference type="Proteomes" id="UP000683436"/>
    </source>
</evidence>
<reference evidence="12 15" key="2">
    <citation type="submission" date="2021-06" db="EMBL/GenBank/DDBJ databases">
        <title>Microbial metabolic specificity influences pelagic lipid remineralization.</title>
        <authorList>
            <person name="Behrendt L."/>
            <person name="Hunter J.E."/>
            <person name="Alcolombri U."/>
            <person name="Smriga S."/>
            <person name="Mincer T."/>
            <person name="Lowenstein D.P."/>
            <person name="Peaudecerf F.J."/>
            <person name="Fernandez V.I."/>
            <person name="Fredricks H."/>
            <person name="Almblad H."/>
            <person name="Harrison J.J."/>
            <person name="Stocker R."/>
            <person name="Van Mooy B.A.S."/>
        </authorList>
    </citation>
    <scope>NUCLEOTIDE SEQUENCE [LARGE SCALE GENOMIC DNA]</scope>
    <source>
        <strain evidence="12 15">A252</strain>
    </source>
</reference>
<gene>
    <name evidence="13" type="ORF">DQ403_10495</name>
    <name evidence="12" type="ORF">KQ248_01550</name>
</gene>
<comment type="function">
    <text evidence="1">Involved in a late step of protoheme IX synthesis.</text>
</comment>
<keyword evidence="8 10" id="KW-0472">Membrane</keyword>
<dbReference type="Gene3D" id="1.25.40.10">
    <property type="entry name" value="Tetratricopeptide repeat domain"/>
    <property type="match status" value="2"/>
</dbReference>
<proteinExistence type="predicted"/>
<dbReference type="InterPro" id="IPR010817">
    <property type="entry name" value="HemY_N"/>
</dbReference>
<evidence type="ECO:0000256" key="10">
    <source>
        <dbReference type="SAM" id="Phobius"/>
    </source>
</evidence>
<dbReference type="RefSeq" id="WP_128120260.1">
    <property type="nucleotide sequence ID" value="NZ_CP076683.1"/>
</dbReference>
<evidence type="ECO:0000256" key="3">
    <source>
        <dbReference type="ARBA" id="ARBA00004744"/>
    </source>
</evidence>
<evidence type="ECO:0000313" key="14">
    <source>
        <dbReference type="Proteomes" id="UP000252554"/>
    </source>
</evidence>
<sequence>MKRFAFVLILFIAIVGFLGWAIAQDPGYVLISYDRFRYESSFWIFLGLIACLWLLAMVVHWLLGLLHTSGALVNPWSRRHRERRVSKASRSGLRELAEGQWNQALGHLRSAAEHDHQPLVHYLGAARAANELGEHEQSDELLRKARERDPESGLAVGLTHAQLQIARGQYGEARETLNALHSDHPRHPYVLTLLQQLYVQLEDWSALCSLLPELRKHRVLPPARLSELELLAWTAAIEQSGQAPAASNEDALQALNQKWQTVPSGLRSESLLVRAYADGLSRLGADAKAEEVLYAALKRQYDDRLVERYGRVRGQDPARQLANAEGWLKANPENAELLLALGRLSMRNALWGKARDYLEASLRFEHRPETCAELARLLAQLGDNERSNRLFQEGLGLLDQSSANRIQTTSSS</sequence>
<dbReference type="AlphaFoldDB" id="A0A365PUY2"/>
<dbReference type="GO" id="GO:0005886">
    <property type="term" value="C:plasma membrane"/>
    <property type="evidence" value="ECO:0007669"/>
    <property type="project" value="UniProtKB-SubCell"/>
</dbReference>
<dbReference type="EMBL" id="QNTV01000006">
    <property type="protein sequence ID" value="RBA58861.1"/>
    <property type="molecule type" value="Genomic_DNA"/>
</dbReference>
<comment type="pathway">
    <text evidence="3">Porphyrin-containing compound metabolism; protoheme biosynthesis.</text>
</comment>
<dbReference type="Pfam" id="PF07219">
    <property type="entry name" value="HemY_N"/>
    <property type="match status" value="1"/>
</dbReference>
<dbReference type="Proteomes" id="UP000683436">
    <property type="component" value="Chromosome"/>
</dbReference>
<evidence type="ECO:0000256" key="1">
    <source>
        <dbReference type="ARBA" id="ARBA00002962"/>
    </source>
</evidence>
<name>A0A365PUY2_9GAMM</name>
<evidence type="ECO:0000256" key="8">
    <source>
        <dbReference type="ARBA" id="ARBA00023136"/>
    </source>
</evidence>
<dbReference type="InterPro" id="IPR011990">
    <property type="entry name" value="TPR-like_helical_dom_sf"/>
</dbReference>